<dbReference type="InterPro" id="IPR011050">
    <property type="entry name" value="Pectin_lyase_fold/virulence"/>
</dbReference>
<accession>A0AAE8X563</accession>
<feature type="domain" description="Right handed beta helix" evidence="1">
    <location>
        <begin position="14"/>
        <end position="95"/>
    </location>
</feature>
<protein>
    <recommendedName>
        <fullName evidence="1">Right handed beta helix domain-containing protein</fullName>
    </recommendedName>
</protein>
<dbReference type="RefSeq" id="WP_148983951.1">
    <property type="nucleotide sequence ID" value="NZ_VTDZ01000025.1"/>
</dbReference>
<dbReference type="Gene3D" id="2.160.20.10">
    <property type="entry name" value="Single-stranded right-handed beta-helix, Pectin lyase-like"/>
    <property type="match status" value="1"/>
</dbReference>
<comment type="caution">
    <text evidence="2">The sequence shown here is derived from an EMBL/GenBank/DDBJ whole genome shotgun (WGS) entry which is preliminary data.</text>
</comment>
<gene>
    <name evidence="2" type="ORF">FZC81_08000</name>
</gene>
<feature type="non-terminal residue" evidence="2">
    <location>
        <position position="98"/>
    </location>
</feature>
<reference evidence="2 3" key="1">
    <citation type="submission" date="2019-08" db="EMBL/GenBank/DDBJ databases">
        <title>Whole genome sequence analysis of bacterial isolates in patients.</title>
        <authorList>
            <person name="Jeong K.C."/>
        </authorList>
    </citation>
    <scope>NUCLEOTIDE SEQUENCE [LARGE SCALE GENOMIC DNA]</scope>
    <source>
        <strain evidence="2 3">KCJ3K342</strain>
    </source>
</reference>
<evidence type="ECO:0000313" key="3">
    <source>
        <dbReference type="Proteomes" id="UP000322612"/>
    </source>
</evidence>
<dbReference type="InterPro" id="IPR012334">
    <property type="entry name" value="Pectin_lyas_fold"/>
</dbReference>
<dbReference type="InterPro" id="IPR039448">
    <property type="entry name" value="Beta_helix"/>
</dbReference>
<proteinExistence type="predicted"/>
<sequence>MGLKVKKNTPKLPNIGTGIHFKNCGHVLISGVNSSDNYGTGITAHNVQSLTCVQSVFNNNTDIGISVSNTQASSSKETKKMALNIFNNTVNNSEIGIS</sequence>
<evidence type="ECO:0000313" key="2">
    <source>
        <dbReference type="EMBL" id="TYS15532.1"/>
    </source>
</evidence>
<name>A0AAE8X563_9ENTR</name>
<dbReference type="AlphaFoldDB" id="A0AAE8X563"/>
<organism evidence="2 3">
    <name type="scientific">Enterobacter hormaechei</name>
    <dbReference type="NCBI Taxonomy" id="158836"/>
    <lineage>
        <taxon>Bacteria</taxon>
        <taxon>Pseudomonadati</taxon>
        <taxon>Pseudomonadota</taxon>
        <taxon>Gammaproteobacteria</taxon>
        <taxon>Enterobacterales</taxon>
        <taxon>Enterobacteriaceae</taxon>
        <taxon>Enterobacter</taxon>
        <taxon>Enterobacter cloacae complex</taxon>
    </lineage>
</organism>
<dbReference type="Proteomes" id="UP000322612">
    <property type="component" value="Unassembled WGS sequence"/>
</dbReference>
<evidence type="ECO:0000259" key="1">
    <source>
        <dbReference type="Pfam" id="PF13229"/>
    </source>
</evidence>
<dbReference type="Pfam" id="PF13229">
    <property type="entry name" value="Beta_helix"/>
    <property type="match status" value="1"/>
</dbReference>
<dbReference type="EMBL" id="VTDZ01000025">
    <property type="protein sequence ID" value="TYS15532.1"/>
    <property type="molecule type" value="Genomic_DNA"/>
</dbReference>
<dbReference type="SUPFAM" id="SSF51126">
    <property type="entry name" value="Pectin lyase-like"/>
    <property type="match status" value="1"/>
</dbReference>